<comment type="caution">
    <text evidence="2">The sequence shown here is derived from an EMBL/GenBank/DDBJ whole genome shotgun (WGS) entry which is preliminary data.</text>
</comment>
<dbReference type="AlphaFoldDB" id="A0A917N4N4"/>
<evidence type="ECO:0000313" key="2">
    <source>
        <dbReference type="EMBL" id="GGI65601.1"/>
    </source>
</evidence>
<keyword evidence="3" id="KW-1185">Reference proteome</keyword>
<keyword evidence="1" id="KW-0812">Transmembrane</keyword>
<dbReference type="EMBL" id="BMDT01000004">
    <property type="protein sequence ID" value="GGI65601.1"/>
    <property type="molecule type" value="Genomic_DNA"/>
</dbReference>
<keyword evidence="1" id="KW-1133">Transmembrane helix</keyword>
<proteinExistence type="predicted"/>
<feature type="transmembrane region" description="Helical" evidence="1">
    <location>
        <begin position="33"/>
        <end position="49"/>
    </location>
</feature>
<name>A0A917N4N4_9ENTE</name>
<protein>
    <submittedName>
        <fullName evidence="2">Uncharacterized protein</fullName>
    </submittedName>
</protein>
<dbReference type="Pfam" id="PF18159">
    <property type="entry name" value="S_4TM"/>
    <property type="match status" value="1"/>
</dbReference>
<sequence>MNTVNSRQNIDIALECQTSARYYYDRADLLDNIYWFGILTTIILKFIWINNIWIDYALILWFFITLLLDTYISTYTSSASQFKQIFDEYVFGWKENFSNETIQKINILKSKNKSMFDKQMSHTGNDNFRGVKDWYEFVDDEDNQNEAIQKSIRESVYYDNSINQTLLIILVILTVFTLIYFRNTTLTIYLKTIFLVLSNLSKKVVTTLLKSLRVNRLNKEINIRLDLAKTNDDFKEIQNIIFMKRQISGVTPNWIYYIRKNKITKLASYLFP</sequence>
<reference evidence="2" key="2">
    <citation type="submission" date="2020-09" db="EMBL/GenBank/DDBJ databases">
        <authorList>
            <person name="Sun Q."/>
            <person name="Sedlacek I."/>
        </authorList>
    </citation>
    <scope>NUCLEOTIDE SEQUENCE</scope>
    <source>
        <strain evidence="2">CCM 8433</strain>
    </source>
</reference>
<dbReference type="Proteomes" id="UP000622610">
    <property type="component" value="Unassembled WGS sequence"/>
</dbReference>
<organism evidence="2 3">
    <name type="scientific">Enterococcus alcedinis</name>
    <dbReference type="NCBI Taxonomy" id="1274384"/>
    <lineage>
        <taxon>Bacteria</taxon>
        <taxon>Bacillati</taxon>
        <taxon>Bacillota</taxon>
        <taxon>Bacilli</taxon>
        <taxon>Lactobacillales</taxon>
        <taxon>Enterococcaceae</taxon>
        <taxon>Enterococcus</taxon>
    </lineage>
</organism>
<evidence type="ECO:0000256" key="1">
    <source>
        <dbReference type="SAM" id="Phobius"/>
    </source>
</evidence>
<keyword evidence="1" id="KW-0472">Membrane</keyword>
<gene>
    <name evidence="2" type="ORF">GCM10011482_12550</name>
</gene>
<accession>A0A917N4N4</accession>
<dbReference type="InterPro" id="IPR049920">
    <property type="entry name" value="IK1_05631-like"/>
</dbReference>
<dbReference type="RefSeq" id="WP_188367434.1">
    <property type="nucleotide sequence ID" value="NZ_BMDT01000004.1"/>
</dbReference>
<feature type="transmembrane region" description="Helical" evidence="1">
    <location>
        <begin position="56"/>
        <end position="74"/>
    </location>
</feature>
<feature type="transmembrane region" description="Helical" evidence="1">
    <location>
        <begin position="162"/>
        <end position="181"/>
    </location>
</feature>
<reference evidence="2" key="1">
    <citation type="journal article" date="2014" name="Int. J. Syst. Evol. Microbiol.">
        <title>Complete genome sequence of Corynebacterium casei LMG S-19264T (=DSM 44701T), isolated from a smear-ripened cheese.</title>
        <authorList>
            <consortium name="US DOE Joint Genome Institute (JGI-PGF)"/>
            <person name="Walter F."/>
            <person name="Albersmeier A."/>
            <person name="Kalinowski J."/>
            <person name="Ruckert C."/>
        </authorList>
    </citation>
    <scope>NUCLEOTIDE SEQUENCE</scope>
    <source>
        <strain evidence="2">CCM 8433</strain>
    </source>
</reference>
<evidence type="ECO:0000313" key="3">
    <source>
        <dbReference type="Proteomes" id="UP000622610"/>
    </source>
</evidence>